<evidence type="ECO:0000259" key="11">
    <source>
        <dbReference type="Pfam" id="PF04042"/>
    </source>
</evidence>
<comment type="caution">
    <text evidence="14">The sequence shown here is derived from an EMBL/GenBank/DDBJ whole genome shotgun (WGS) entry which is preliminary data.</text>
</comment>
<evidence type="ECO:0000256" key="1">
    <source>
        <dbReference type="ARBA" id="ARBA00004123"/>
    </source>
</evidence>
<dbReference type="GO" id="GO:0006273">
    <property type="term" value="P:lagging strand elongation"/>
    <property type="evidence" value="ECO:0007669"/>
    <property type="project" value="UniProtKB-ARBA"/>
</dbReference>
<keyword evidence="8" id="KW-0539">Nucleus</keyword>
<evidence type="ECO:0000256" key="8">
    <source>
        <dbReference type="ARBA" id="ARBA00023242"/>
    </source>
</evidence>
<evidence type="ECO:0000313" key="15">
    <source>
        <dbReference type="Proteomes" id="UP001221413"/>
    </source>
</evidence>
<evidence type="ECO:0000256" key="2">
    <source>
        <dbReference type="ARBA" id="ARBA00006035"/>
    </source>
</evidence>
<dbReference type="GO" id="GO:0003887">
    <property type="term" value="F:DNA-directed DNA polymerase activity"/>
    <property type="evidence" value="ECO:0007669"/>
    <property type="project" value="UniProtKB-KW"/>
</dbReference>
<feature type="domain" description="ZW10 C-terminal helical" evidence="13">
    <location>
        <begin position="710"/>
        <end position="854"/>
    </location>
</feature>
<dbReference type="InterPro" id="IPR055148">
    <property type="entry name" value="ZW10_C_2"/>
</dbReference>
<dbReference type="Gene3D" id="3.60.21.50">
    <property type="match status" value="1"/>
</dbReference>
<evidence type="ECO:0000256" key="4">
    <source>
        <dbReference type="ARBA" id="ARBA00022679"/>
    </source>
</evidence>
<gene>
    <name evidence="14" type="ORF">Dda_1973</name>
</gene>
<feature type="compositionally biased region" description="Polar residues" evidence="10">
    <location>
        <begin position="470"/>
        <end position="486"/>
    </location>
</feature>
<dbReference type="Pfam" id="PF18018">
    <property type="entry name" value="DNA_pol_D_N"/>
    <property type="match status" value="1"/>
</dbReference>
<organism evidence="14 15">
    <name type="scientific">Drechslerella dactyloides</name>
    <name type="common">Nematode-trapping fungus</name>
    <name type="synonym">Arthrobotrys dactyloides</name>
    <dbReference type="NCBI Taxonomy" id="74499"/>
    <lineage>
        <taxon>Eukaryota</taxon>
        <taxon>Fungi</taxon>
        <taxon>Dikarya</taxon>
        <taxon>Ascomycota</taxon>
        <taxon>Pezizomycotina</taxon>
        <taxon>Orbiliomycetes</taxon>
        <taxon>Orbiliales</taxon>
        <taxon>Orbiliaceae</taxon>
        <taxon>Drechslerella</taxon>
    </lineage>
</organism>
<feature type="domain" description="DNA polymerase delta subunit OB-fold" evidence="12">
    <location>
        <begin position="918"/>
        <end position="1054"/>
    </location>
</feature>
<dbReference type="PANTHER" id="PTHR10416:SF0">
    <property type="entry name" value="DNA POLYMERASE DELTA SUBUNIT 2"/>
    <property type="match status" value="1"/>
</dbReference>
<feature type="region of interest" description="Disordered" evidence="10">
    <location>
        <begin position="462"/>
        <end position="550"/>
    </location>
</feature>
<keyword evidence="6" id="KW-0235">DNA replication</keyword>
<protein>
    <recommendedName>
        <fullName evidence="3">DNA-directed DNA polymerase</fullName>
        <ecNumber evidence="3">2.7.7.7</ecNumber>
    </recommendedName>
</protein>
<keyword evidence="5" id="KW-0548">Nucleotidyltransferase</keyword>
<feature type="domain" description="DNA polymerase alpha/delta/epsilon subunit B" evidence="11">
    <location>
        <begin position="1081"/>
        <end position="1308"/>
    </location>
</feature>
<accession>A0AAD6NML4</accession>
<dbReference type="InterPro" id="IPR046362">
    <property type="entry name" value="Zw10/DSL1_C_sf"/>
</dbReference>
<dbReference type="EC" id="2.7.7.7" evidence="3"/>
<dbReference type="GO" id="GO:0043625">
    <property type="term" value="C:delta DNA polymerase complex"/>
    <property type="evidence" value="ECO:0007669"/>
    <property type="project" value="TreeGrafter"/>
</dbReference>
<dbReference type="GO" id="GO:0006281">
    <property type="term" value="P:DNA repair"/>
    <property type="evidence" value="ECO:0007669"/>
    <property type="project" value="UniProtKB-ARBA"/>
</dbReference>
<dbReference type="FunFam" id="3.60.21.50:FF:000002">
    <property type="entry name" value="DNA polymerase delta small subunit"/>
    <property type="match status" value="1"/>
</dbReference>
<dbReference type="EMBL" id="JAQGDS010000002">
    <property type="protein sequence ID" value="KAJ6263410.1"/>
    <property type="molecule type" value="Genomic_DNA"/>
</dbReference>
<dbReference type="GO" id="GO:0003677">
    <property type="term" value="F:DNA binding"/>
    <property type="evidence" value="ECO:0007669"/>
    <property type="project" value="InterPro"/>
</dbReference>
<dbReference type="InterPro" id="IPR040663">
    <property type="entry name" value="DNA_pol_D_N"/>
</dbReference>
<keyword evidence="7" id="KW-0239">DNA-directed DNA polymerase</keyword>
<reference evidence="14" key="1">
    <citation type="submission" date="2023-01" db="EMBL/GenBank/DDBJ databases">
        <title>The chitinases involved in constricting ring structure development in the nematode-trapping fungus Drechslerella dactyloides.</title>
        <authorList>
            <person name="Wang R."/>
            <person name="Zhang L."/>
            <person name="Tang P."/>
            <person name="Li S."/>
            <person name="Liang L."/>
        </authorList>
    </citation>
    <scope>NUCLEOTIDE SEQUENCE</scope>
    <source>
        <strain evidence="14">YMF1.00031</strain>
    </source>
</reference>
<evidence type="ECO:0000313" key="14">
    <source>
        <dbReference type="EMBL" id="KAJ6263410.1"/>
    </source>
</evidence>
<evidence type="ECO:0000256" key="3">
    <source>
        <dbReference type="ARBA" id="ARBA00012417"/>
    </source>
</evidence>
<dbReference type="InterPro" id="IPR024826">
    <property type="entry name" value="DNA_pol_delta/II_ssu"/>
</dbReference>
<dbReference type="Pfam" id="PF04042">
    <property type="entry name" value="DNA_pol_E_B"/>
    <property type="match status" value="1"/>
</dbReference>
<comment type="similarity">
    <text evidence="2">Belongs to the DNA polymerase delta/II small subunit family.</text>
</comment>
<dbReference type="PANTHER" id="PTHR10416">
    <property type="entry name" value="DNA POLYMERASE DELTA SUBUNIT 2"/>
    <property type="match status" value="1"/>
</dbReference>
<dbReference type="GO" id="GO:1902969">
    <property type="term" value="P:mitotic DNA replication"/>
    <property type="evidence" value="ECO:0007669"/>
    <property type="project" value="UniProtKB-ARBA"/>
</dbReference>
<evidence type="ECO:0000256" key="7">
    <source>
        <dbReference type="ARBA" id="ARBA00022932"/>
    </source>
</evidence>
<keyword evidence="4" id="KW-0808">Transferase</keyword>
<dbReference type="InterPro" id="IPR041863">
    <property type="entry name" value="PolD2_C"/>
</dbReference>
<evidence type="ECO:0000256" key="5">
    <source>
        <dbReference type="ARBA" id="ARBA00022695"/>
    </source>
</evidence>
<comment type="catalytic activity">
    <reaction evidence="9">
        <text>DNA(n) + a 2'-deoxyribonucleoside 5'-triphosphate = DNA(n+1) + diphosphate</text>
        <dbReference type="Rhea" id="RHEA:22508"/>
        <dbReference type="Rhea" id="RHEA-COMP:17339"/>
        <dbReference type="Rhea" id="RHEA-COMP:17340"/>
        <dbReference type="ChEBI" id="CHEBI:33019"/>
        <dbReference type="ChEBI" id="CHEBI:61560"/>
        <dbReference type="ChEBI" id="CHEBI:173112"/>
        <dbReference type="EC" id="2.7.7.7"/>
    </reaction>
</comment>
<evidence type="ECO:0000259" key="13">
    <source>
        <dbReference type="Pfam" id="PF22766"/>
    </source>
</evidence>
<evidence type="ECO:0000259" key="12">
    <source>
        <dbReference type="Pfam" id="PF18018"/>
    </source>
</evidence>
<keyword evidence="15" id="KW-1185">Reference proteome</keyword>
<proteinExistence type="inferred from homology"/>
<dbReference type="Proteomes" id="UP001221413">
    <property type="component" value="Unassembled WGS sequence"/>
</dbReference>
<evidence type="ECO:0000256" key="10">
    <source>
        <dbReference type="SAM" id="MobiDB-lite"/>
    </source>
</evidence>
<evidence type="ECO:0000256" key="6">
    <source>
        <dbReference type="ARBA" id="ARBA00022705"/>
    </source>
</evidence>
<dbReference type="Pfam" id="PF22766">
    <property type="entry name" value="ZW10_C2"/>
    <property type="match status" value="1"/>
</dbReference>
<comment type="subcellular location">
    <subcellularLocation>
        <location evidence="1">Nucleus</location>
    </subcellularLocation>
</comment>
<dbReference type="InterPro" id="IPR007185">
    <property type="entry name" value="DNA_pol_a/d/e_bsu"/>
</dbReference>
<dbReference type="CDD" id="cd07387">
    <property type="entry name" value="MPP_PolD2_C"/>
    <property type="match status" value="1"/>
</dbReference>
<sequence>MTFQRSQGTEDTNQNTSLQATEIARAVLQAVDGLFPESDAVSSAELAPNNLPAILSLLQETIDGVKSEIKHVGESNQAEVLAWTQEARNLHAELSQDHESLHDITHFESQGAVNDRVRDPSSQQTLLTNEIAFNEDLVALLCDLKELQDAVSDAQSHALEGSLEQACGRFERASRDFDKLSGFDHVLAVGLIKENIRSLREGLVEQVHNGWATLITADAEMSSLTILKSVSLGSGSASGDDLVKALGRLGILKERLDLLHHKITHILIFPRLDPNSGANYRFSIDAERTRITLEHRGSPDPTAGALYSDLKTIFGFLSERLGPSISQLLSKVLTPAVLNLLMGSYLPECIPTDLDHFSEFEGILTETTAFEGYMDKAGWLGGTRGELRDWVSRAPRIWLNRRRESALESLRRAFASGLGERHRVERVERVKQVDGVLEEAPKPIDETDDHWDTNWDVEIDDEESAKKSEATLQSASTKSRQETQASMDEDEDVSGWGFDDDIDIEDEGESGNTAAKTELHSFDQDKAADDNMDWGWGDDANGEPRETEKEVKDITLTETYSITSIPQEVINIILHTIDEAEKLARPQYSNLRIASSTSGLLTIPSSILTAYRALSGIFYRDDPSPAICIYNDCEWLEEHLAELENDVKSRPGPFSSFDLQPSIKAISTFGRRSYWKEMDSKRVILSDLMDGAQGFENCTQYPMSLNCETAVTSVVEAIQGIEMQWRDTLSRSALLQSLGSLLNTVVTKFINDIEDLGDISADASVSLASYVAEIGKLDSLFRMPDQPRDAVPLTAVYCEKWLKFQYLGNILDSTMVEITELWREGALVDFDRDELIDLVKALFADSEKRSKVIEELRRVLLFKFEVDPDKDLDIICREAPDHVPPASETIETPPFERQQTVYKTDPQFQLDSHSYQTQYVDIYFLRLAQLKPIVEAAGAERWDGMEIAGEAVHRVERVLDVRQGELCWVAGTVYMEMPLKPNVLEDISKDHFISAPPARQKYRDFQKDEIMLEDESGRIRLIGNTITHETLVTGCVIAVMGTETASGEFEVVDVLFPELPPQPERLPPPSTSPTNKRYVGLISGLNITGNMHESIETHLLVEYLLGETGTQAEQSKSSNISRLIIAGNSLADPNLHAADDAAAATGSSSGARPKGKKYGYDAAAYNAKPTTTLDTLLADLCTSISVTLMPGENDPANASLPQQKMHPTMFPAAKFYTGSTFIPATNPCACEIDGVRFLGTGGQTIDDIFKYVDGDDRLDMMEKTLRWRHVAPTAPDTLWCYPFQEVDQFIIDSCPHIYFVGNQPEFGTRLAYGPNDQVARLITVPKFSETGELVLVDLDTLECEVVSFKSQSAATA</sequence>
<dbReference type="Gene3D" id="2.40.50.430">
    <property type="match status" value="1"/>
</dbReference>
<feature type="compositionally biased region" description="Basic and acidic residues" evidence="10">
    <location>
        <begin position="517"/>
        <end position="529"/>
    </location>
</feature>
<feature type="compositionally biased region" description="Acidic residues" evidence="10">
    <location>
        <begin position="487"/>
        <end position="509"/>
    </location>
</feature>
<dbReference type="Gene3D" id="1.10.357.150">
    <property type="match status" value="1"/>
</dbReference>
<dbReference type="FunFam" id="2.40.50.430:FF:000002">
    <property type="entry name" value="DNA polymerase delta subunit"/>
    <property type="match status" value="1"/>
</dbReference>
<evidence type="ECO:0000256" key="9">
    <source>
        <dbReference type="ARBA" id="ARBA00049244"/>
    </source>
</evidence>
<name>A0AAD6NML4_DREDA</name>